<evidence type="ECO:0000313" key="15">
    <source>
        <dbReference type="EMBL" id="OHT11491.1"/>
    </source>
</evidence>
<dbReference type="InterPro" id="IPR031481">
    <property type="entry name" value="Glyco_tran_10_N"/>
</dbReference>
<evidence type="ECO:0000256" key="3">
    <source>
        <dbReference type="ARBA" id="ARBA00008919"/>
    </source>
</evidence>
<dbReference type="InterPro" id="IPR001503">
    <property type="entry name" value="Glyco_trans_10"/>
</dbReference>
<dbReference type="Proteomes" id="UP000179807">
    <property type="component" value="Unassembled WGS sequence"/>
</dbReference>
<protein>
    <recommendedName>
        <fullName evidence="12">Fucosyltransferase</fullName>
        <ecNumber evidence="12">2.4.1.-</ecNumber>
    </recommendedName>
</protein>
<evidence type="ECO:0000256" key="10">
    <source>
        <dbReference type="ARBA" id="ARBA00023180"/>
    </source>
</evidence>
<dbReference type="FunFam" id="3.40.50.11660:FF:000002">
    <property type="entry name" value="Alpha-(1,3)-fucosyltransferase"/>
    <property type="match status" value="1"/>
</dbReference>
<evidence type="ECO:0000259" key="13">
    <source>
        <dbReference type="Pfam" id="PF00852"/>
    </source>
</evidence>
<reference evidence="15" key="1">
    <citation type="submission" date="2016-10" db="EMBL/GenBank/DDBJ databases">
        <authorList>
            <person name="Benchimol M."/>
            <person name="Almeida L.G."/>
            <person name="Vasconcelos A.T."/>
            <person name="Perreira-Neves A."/>
            <person name="Rosa I.A."/>
            <person name="Tasca T."/>
            <person name="Bogo M.R."/>
            <person name="de Souza W."/>
        </authorList>
    </citation>
    <scope>NUCLEOTIDE SEQUENCE [LARGE SCALE GENOMIC DNA]</scope>
    <source>
        <strain evidence="15">K</strain>
    </source>
</reference>
<dbReference type="Gene3D" id="3.40.50.11660">
    <property type="entry name" value="Glycosyl transferase family 10, C-terminal domain"/>
    <property type="match status" value="1"/>
</dbReference>
<keyword evidence="7" id="KW-0735">Signal-anchor</keyword>
<evidence type="ECO:0000256" key="12">
    <source>
        <dbReference type="RuleBase" id="RU003832"/>
    </source>
</evidence>
<sequence length="358" mass="42592">MNSTSWCLLHLLIITVIWFYQQYYLFLQFSSIPNRNNLAGVPTNFRFSVFESLFKYYKKDALILIYNTGWAPMKSYGYCNGRFDMGSFRLTGDRADLDKADIVIFHHPENRRKIPKRTKPDQIWIWFNLEPPKNIDHFIYANNVFNLTASFRFDSDISVPYGYFLTKPDNYTFTYKTHKNFSQKTKLVSWFVHDWEENSLRVKYYNNLKNYLNVDIYGRYERVKDMCSVVSDYKFYLSFENSNVTHYITEKLWRNAFICGAVPVVLGTVKETYLKLGTPPDAFIHVDDFPNEKSLADYLKKVGENEVLYNSYLKWRKGHGIYSHETMASFFCKIVEYLNHHNVKPRPGIPNLYEWFIS</sequence>
<keyword evidence="6 12" id="KW-0812">Transmembrane</keyword>
<evidence type="ECO:0000313" key="16">
    <source>
        <dbReference type="Proteomes" id="UP000179807"/>
    </source>
</evidence>
<dbReference type="EC" id="2.4.1.-" evidence="12"/>
<dbReference type="AlphaFoldDB" id="A0A1J4KJU0"/>
<comment type="caution">
    <text evidence="15">The sequence shown here is derived from an EMBL/GenBank/DDBJ whole genome shotgun (WGS) entry which is preliminary data.</text>
</comment>
<keyword evidence="9 12" id="KW-0472">Membrane</keyword>
<evidence type="ECO:0000259" key="14">
    <source>
        <dbReference type="Pfam" id="PF17039"/>
    </source>
</evidence>
<dbReference type="RefSeq" id="XP_068364627.1">
    <property type="nucleotide sequence ID" value="XM_068500530.1"/>
</dbReference>
<keyword evidence="8 12" id="KW-1133">Transmembrane helix</keyword>
<feature type="domain" description="Fucosyltransferase C-terminal" evidence="13">
    <location>
        <begin position="182"/>
        <end position="355"/>
    </location>
</feature>
<dbReference type="VEuPathDB" id="TrichDB:TRFO_19028"/>
<dbReference type="InterPro" id="IPR038577">
    <property type="entry name" value="GT10-like_C_sf"/>
</dbReference>
<evidence type="ECO:0000256" key="7">
    <source>
        <dbReference type="ARBA" id="ARBA00022968"/>
    </source>
</evidence>
<evidence type="ECO:0000256" key="5">
    <source>
        <dbReference type="ARBA" id="ARBA00022679"/>
    </source>
</evidence>
<accession>A0A1J4KJU0</accession>
<evidence type="ECO:0000256" key="9">
    <source>
        <dbReference type="ARBA" id="ARBA00023136"/>
    </source>
</evidence>
<comment type="subcellular location">
    <subcellularLocation>
        <location evidence="11">Endomembrane system</location>
        <topology evidence="11">Single-pass membrane protein</topology>
    </subcellularLocation>
    <subcellularLocation>
        <location evidence="12">Golgi apparatus</location>
        <location evidence="12">Golgi stack membrane</location>
        <topology evidence="12">Single-pass type II membrane protein</topology>
    </subcellularLocation>
    <subcellularLocation>
        <location evidence="1">Membrane</location>
        <topology evidence="1">Single-pass type II membrane protein</topology>
    </subcellularLocation>
</comment>
<evidence type="ECO:0000256" key="2">
    <source>
        <dbReference type="ARBA" id="ARBA00004922"/>
    </source>
</evidence>
<feature type="domain" description="Fucosyltransferase N-terminal" evidence="14">
    <location>
        <begin position="59"/>
        <end position="162"/>
    </location>
</feature>
<dbReference type="UniPathway" id="UPA00378"/>
<evidence type="ECO:0000256" key="1">
    <source>
        <dbReference type="ARBA" id="ARBA00004606"/>
    </source>
</evidence>
<comment type="pathway">
    <text evidence="2">Protein modification; protein glycosylation.</text>
</comment>
<proteinExistence type="inferred from homology"/>
<dbReference type="EMBL" id="MLAK01000586">
    <property type="protein sequence ID" value="OHT11491.1"/>
    <property type="molecule type" value="Genomic_DNA"/>
</dbReference>
<evidence type="ECO:0000256" key="6">
    <source>
        <dbReference type="ARBA" id="ARBA00022692"/>
    </source>
</evidence>
<dbReference type="GO" id="GO:0032580">
    <property type="term" value="C:Golgi cisterna membrane"/>
    <property type="evidence" value="ECO:0007669"/>
    <property type="project" value="UniProtKB-SubCell"/>
</dbReference>
<dbReference type="OrthoDB" id="427096at2759"/>
<dbReference type="Pfam" id="PF00852">
    <property type="entry name" value="Glyco_transf_10"/>
    <property type="match status" value="1"/>
</dbReference>
<organism evidence="15 16">
    <name type="scientific">Tritrichomonas foetus</name>
    <dbReference type="NCBI Taxonomy" id="1144522"/>
    <lineage>
        <taxon>Eukaryota</taxon>
        <taxon>Metamonada</taxon>
        <taxon>Parabasalia</taxon>
        <taxon>Tritrichomonadida</taxon>
        <taxon>Tritrichomonadidae</taxon>
        <taxon>Tritrichomonas</taxon>
    </lineage>
</organism>
<dbReference type="InterPro" id="IPR055270">
    <property type="entry name" value="Glyco_tran_10_C"/>
</dbReference>
<keyword evidence="5 12" id="KW-0808">Transferase</keyword>
<name>A0A1J4KJU0_9EUKA</name>
<dbReference type="Pfam" id="PF17039">
    <property type="entry name" value="Glyco_tran_10_N"/>
    <property type="match status" value="1"/>
</dbReference>
<dbReference type="PANTHER" id="PTHR11929">
    <property type="entry name" value="ALPHA- 1,3 -FUCOSYLTRANSFERASE"/>
    <property type="match status" value="1"/>
</dbReference>
<dbReference type="SUPFAM" id="SSF53756">
    <property type="entry name" value="UDP-Glycosyltransferase/glycogen phosphorylase"/>
    <property type="match status" value="1"/>
</dbReference>
<dbReference type="PANTHER" id="PTHR11929:SF12">
    <property type="entry name" value="ALPHA-(1,3)-FUCOSYLTRANSFERASE 7"/>
    <property type="match status" value="1"/>
</dbReference>
<keyword evidence="10" id="KW-0325">Glycoprotein</keyword>
<gene>
    <name evidence="15" type="primary">Fut9</name>
    <name evidence="15" type="ORF">TRFO_19028</name>
</gene>
<keyword evidence="12" id="KW-0333">Golgi apparatus</keyword>
<keyword evidence="16" id="KW-1185">Reference proteome</keyword>
<feature type="transmembrane region" description="Helical" evidence="12">
    <location>
        <begin position="7"/>
        <end position="26"/>
    </location>
</feature>
<comment type="similarity">
    <text evidence="3 12">Belongs to the glycosyltransferase 10 family.</text>
</comment>
<evidence type="ECO:0000256" key="4">
    <source>
        <dbReference type="ARBA" id="ARBA00022676"/>
    </source>
</evidence>
<evidence type="ECO:0000256" key="8">
    <source>
        <dbReference type="ARBA" id="ARBA00022989"/>
    </source>
</evidence>
<evidence type="ECO:0000256" key="11">
    <source>
        <dbReference type="ARBA" id="ARBA00037847"/>
    </source>
</evidence>
<dbReference type="GO" id="GO:0046920">
    <property type="term" value="F:alpha-(1-&gt;3)-fucosyltransferase activity"/>
    <property type="evidence" value="ECO:0007669"/>
    <property type="project" value="TreeGrafter"/>
</dbReference>
<keyword evidence="4 12" id="KW-0328">Glycosyltransferase</keyword>
<dbReference type="GeneID" id="94835234"/>